<dbReference type="AlphaFoldDB" id="A0A2T5C288"/>
<dbReference type="EMBL" id="QAAD01000007">
    <property type="protein sequence ID" value="PTN08813.1"/>
    <property type="molecule type" value="Genomic_DNA"/>
</dbReference>
<comment type="caution">
    <text evidence="1">The sequence shown here is derived from an EMBL/GenBank/DDBJ whole genome shotgun (WGS) entry which is preliminary data.</text>
</comment>
<dbReference type="OrthoDB" id="9809953at2"/>
<name>A0A2T5C288_9BACT</name>
<sequence length="331" mass="36601">MKLNKLIILFLLAIQLPGYAQIGGESTFEFLNLTNSARMGALGGNQIALGDSTDLNTSYNNPALLSREMTGLALANYVSYIAGINYGYAAWAFDSKNVGPISLGVQYINYGKFTNANAEGEREGTFNAAEYALMASWARQIKQFRLGITVKPLLSSLESYQSIGLAFDLGAAYSSPNQQTTLGLVLRNIGTQLTTYYEGAGHESLPFDLQLGIGHKLAHAPLHLLATMQHLQRWQLLANDPDMESKATFGKNLLAHLVLGAELLPSENFHIRAGYNFQRREELSFDENKSTVGFSWGFGFRIKRFRFDYGSARYHLASSSNHFSVAFRLQP</sequence>
<dbReference type="NCBIfam" id="NF033711">
    <property type="entry name" value="T9SS_PorQ"/>
    <property type="match status" value="1"/>
</dbReference>
<dbReference type="NCBIfam" id="NF033709">
    <property type="entry name" value="PorV_fam"/>
    <property type="match status" value="1"/>
</dbReference>
<organism evidence="1 2">
    <name type="scientific">Mangrovibacterium marinum</name>
    <dbReference type="NCBI Taxonomy" id="1639118"/>
    <lineage>
        <taxon>Bacteria</taxon>
        <taxon>Pseudomonadati</taxon>
        <taxon>Bacteroidota</taxon>
        <taxon>Bacteroidia</taxon>
        <taxon>Marinilabiliales</taxon>
        <taxon>Prolixibacteraceae</taxon>
        <taxon>Mangrovibacterium</taxon>
    </lineage>
</organism>
<gene>
    <name evidence="1" type="ORF">C8N47_107173</name>
</gene>
<dbReference type="RefSeq" id="WP_107822200.1">
    <property type="nucleotide sequence ID" value="NZ_OY782574.1"/>
</dbReference>
<evidence type="ECO:0000313" key="1">
    <source>
        <dbReference type="EMBL" id="PTN08813.1"/>
    </source>
</evidence>
<accession>A0A2T5C288</accession>
<proteinExistence type="predicted"/>
<evidence type="ECO:0008006" key="3">
    <source>
        <dbReference type="Google" id="ProtNLM"/>
    </source>
</evidence>
<dbReference type="Gene3D" id="2.40.160.60">
    <property type="entry name" value="Outer membrane protein transport protein (OMPP1/FadL/TodX)"/>
    <property type="match status" value="1"/>
</dbReference>
<dbReference type="Proteomes" id="UP000243525">
    <property type="component" value="Unassembled WGS sequence"/>
</dbReference>
<keyword evidence="2" id="KW-1185">Reference proteome</keyword>
<protein>
    <recommendedName>
        <fullName evidence="3">Type IX secretion system PorP/SprF family membrane protein</fullName>
    </recommendedName>
</protein>
<reference evidence="1 2" key="1">
    <citation type="submission" date="2018-04" db="EMBL/GenBank/DDBJ databases">
        <title>Genomic Encyclopedia of Archaeal and Bacterial Type Strains, Phase II (KMG-II): from individual species to whole genera.</title>
        <authorList>
            <person name="Goeker M."/>
        </authorList>
    </citation>
    <scope>NUCLEOTIDE SEQUENCE [LARGE SCALE GENOMIC DNA]</scope>
    <source>
        <strain evidence="1 2">DSM 28823</strain>
    </source>
</reference>
<evidence type="ECO:0000313" key="2">
    <source>
        <dbReference type="Proteomes" id="UP000243525"/>
    </source>
</evidence>